<dbReference type="EMBL" id="MU857054">
    <property type="protein sequence ID" value="KAK4150732.1"/>
    <property type="molecule type" value="Genomic_DNA"/>
</dbReference>
<reference evidence="1" key="2">
    <citation type="submission" date="2023-05" db="EMBL/GenBank/DDBJ databases">
        <authorList>
            <consortium name="Lawrence Berkeley National Laboratory"/>
            <person name="Steindorff A."/>
            <person name="Hensen N."/>
            <person name="Bonometti L."/>
            <person name="Westerberg I."/>
            <person name="Brannstrom I.O."/>
            <person name="Guillou S."/>
            <person name="Cros-Aarteil S."/>
            <person name="Calhoun S."/>
            <person name="Haridas S."/>
            <person name="Kuo A."/>
            <person name="Mondo S."/>
            <person name="Pangilinan J."/>
            <person name="Riley R."/>
            <person name="Labutti K."/>
            <person name="Andreopoulos B."/>
            <person name="Lipzen A."/>
            <person name="Chen C."/>
            <person name="Yanf M."/>
            <person name="Daum C."/>
            <person name="Ng V."/>
            <person name="Clum A."/>
            <person name="Ohm R."/>
            <person name="Martin F."/>
            <person name="Silar P."/>
            <person name="Natvig D."/>
            <person name="Lalanne C."/>
            <person name="Gautier V."/>
            <person name="Ament-Velasquez S.L."/>
            <person name="Kruys A."/>
            <person name="Hutchinson M.I."/>
            <person name="Powell A.J."/>
            <person name="Barry K."/>
            <person name="Miller A.N."/>
            <person name="Grigoriev I.V."/>
            <person name="Debuchy R."/>
            <person name="Gladieux P."/>
            <person name="Thoren M.H."/>
            <person name="Johannesson H."/>
        </authorList>
    </citation>
    <scope>NUCLEOTIDE SEQUENCE</scope>
    <source>
        <strain evidence="1">CBS 538.74</strain>
    </source>
</reference>
<dbReference type="AlphaFoldDB" id="A0AAN6VFY8"/>
<feature type="non-terminal residue" evidence="1">
    <location>
        <position position="1"/>
    </location>
</feature>
<name>A0AAN6VFY8_9PEZI</name>
<protein>
    <submittedName>
        <fullName evidence="1">Uncharacterized protein</fullName>
    </submittedName>
</protein>
<evidence type="ECO:0000313" key="1">
    <source>
        <dbReference type="EMBL" id="KAK4150732.1"/>
    </source>
</evidence>
<evidence type="ECO:0000313" key="2">
    <source>
        <dbReference type="Proteomes" id="UP001302745"/>
    </source>
</evidence>
<organism evidence="1 2">
    <name type="scientific">Chaetomidium leptoderma</name>
    <dbReference type="NCBI Taxonomy" id="669021"/>
    <lineage>
        <taxon>Eukaryota</taxon>
        <taxon>Fungi</taxon>
        <taxon>Dikarya</taxon>
        <taxon>Ascomycota</taxon>
        <taxon>Pezizomycotina</taxon>
        <taxon>Sordariomycetes</taxon>
        <taxon>Sordariomycetidae</taxon>
        <taxon>Sordariales</taxon>
        <taxon>Chaetomiaceae</taxon>
        <taxon>Chaetomidium</taxon>
    </lineage>
</organism>
<keyword evidence="2" id="KW-1185">Reference proteome</keyword>
<comment type="caution">
    <text evidence="1">The sequence shown here is derived from an EMBL/GenBank/DDBJ whole genome shotgun (WGS) entry which is preliminary data.</text>
</comment>
<sequence>EKLAPIRKRFCMAHLQRYAELMHTIASEQRGRNAHRYTLSDTVLPTDASPNVRKRRVSLPDITDHLSKTPRFDIQMPFSHAPIRTGNPGDGPIHDPIADASYREQVLDELRRAMPPRGSRGESTDRLVRQLLEKAQQPNTDSSRGAVEACFCTGDEAARLVESRSPVDSPIVTDNQQTFEWRKDSRPIEQFFQRMYIRDQSVSVQIPSLTGKQSCEKRKLKEVQDRFLRRQHTTDPWNVLELQCSIPWVLPKFLAGENCQLLLEVRSIALMEWSAERLVAPAKEWNKWKDILDWSLLSEGGHNTGPHMDSHGYSTDDRT</sequence>
<proteinExistence type="predicted"/>
<dbReference type="Proteomes" id="UP001302745">
    <property type="component" value="Unassembled WGS sequence"/>
</dbReference>
<accession>A0AAN6VFY8</accession>
<reference evidence="1" key="1">
    <citation type="journal article" date="2023" name="Mol. Phylogenet. Evol.">
        <title>Genome-scale phylogeny and comparative genomics of the fungal order Sordariales.</title>
        <authorList>
            <person name="Hensen N."/>
            <person name="Bonometti L."/>
            <person name="Westerberg I."/>
            <person name="Brannstrom I.O."/>
            <person name="Guillou S."/>
            <person name="Cros-Aarteil S."/>
            <person name="Calhoun S."/>
            <person name="Haridas S."/>
            <person name="Kuo A."/>
            <person name="Mondo S."/>
            <person name="Pangilinan J."/>
            <person name="Riley R."/>
            <person name="LaButti K."/>
            <person name="Andreopoulos B."/>
            <person name="Lipzen A."/>
            <person name="Chen C."/>
            <person name="Yan M."/>
            <person name="Daum C."/>
            <person name="Ng V."/>
            <person name="Clum A."/>
            <person name="Steindorff A."/>
            <person name="Ohm R.A."/>
            <person name="Martin F."/>
            <person name="Silar P."/>
            <person name="Natvig D.O."/>
            <person name="Lalanne C."/>
            <person name="Gautier V."/>
            <person name="Ament-Velasquez S.L."/>
            <person name="Kruys A."/>
            <person name="Hutchinson M.I."/>
            <person name="Powell A.J."/>
            <person name="Barry K."/>
            <person name="Miller A.N."/>
            <person name="Grigoriev I.V."/>
            <person name="Debuchy R."/>
            <person name="Gladieux P."/>
            <person name="Hiltunen Thoren M."/>
            <person name="Johannesson H."/>
        </authorList>
    </citation>
    <scope>NUCLEOTIDE SEQUENCE</scope>
    <source>
        <strain evidence="1">CBS 538.74</strain>
    </source>
</reference>
<gene>
    <name evidence="1" type="ORF">C8A00DRAFT_17790</name>
</gene>